<sequence>MDSGRFLICRPTHTSLFQNRTMSSSLAKAVLFVDGYNIIGIWPLLRQKRDGDGMEEARRHLIETLVDYSAFEGLDARIVFDAHYQNTPSFSETITRNVSIHYTGFGQTADTYIEKLCASLGRQLRLSRRRLIVATSDRAQQLTVTGYGAECLSAEQLAEVVEATTRCRQRRHQPRKQSSSRFLASSLDAESQNRLARLRMGLK</sequence>
<comment type="caution">
    <text evidence="1">The sequence shown here is derived from an EMBL/GenBank/DDBJ whole genome shotgun (WGS) entry which is preliminary data.</text>
</comment>
<dbReference type="InterPro" id="IPR010298">
    <property type="entry name" value="YacP-like"/>
</dbReference>
<dbReference type="PANTHER" id="PTHR34547:SF1">
    <property type="entry name" value="YACP-LIKE NYN DOMAIN PROTEIN"/>
    <property type="match status" value="1"/>
</dbReference>
<dbReference type="Pfam" id="PF05991">
    <property type="entry name" value="NYN_YacP"/>
    <property type="match status" value="1"/>
</dbReference>
<dbReference type="CDD" id="cd10912">
    <property type="entry name" value="PIN_YacP-like"/>
    <property type="match status" value="1"/>
</dbReference>
<evidence type="ECO:0008006" key="3">
    <source>
        <dbReference type="Google" id="ProtNLM"/>
    </source>
</evidence>
<keyword evidence="2" id="KW-1185">Reference proteome</keyword>
<name>A0A7Z9BZ49_9CYAN</name>
<dbReference type="AlphaFoldDB" id="A0A7Z9BZ49"/>
<reference evidence="1" key="1">
    <citation type="submission" date="2019-10" db="EMBL/GenBank/DDBJ databases">
        <authorList>
            <consortium name="Genoscope - CEA"/>
            <person name="William W."/>
        </authorList>
    </citation>
    <scope>NUCLEOTIDE SEQUENCE [LARGE SCALE GENOMIC DNA]</scope>
    <source>
        <strain evidence="1">BBR_PRJEB10992</strain>
    </source>
</reference>
<protein>
    <recommendedName>
        <fullName evidence="3">RNA-binding protein containing a PIN domain</fullName>
    </recommendedName>
</protein>
<evidence type="ECO:0000313" key="2">
    <source>
        <dbReference type="Proteomes" id="UP000184550"/>
    </source>
</evidence>
<accession>A0A7Z9BZ49</accession>
<dbReference type="Proteomes" id="UP000184550">
    <property type="component" value="Unassembled WGS sequence"/>
</dbReference>
<proteinExistence type="predicted"/>
<dbReference type="EMBL" id="CZCU02000166">
    <property type="protein sequence ID" value="VXD25456.1"/>
    <property type="molecule type" value="Genomic_DNA"/>
</dbReference>
<dbReference type="PANTHER" id="PTHR34547">
    <property type="entry name" value="YACP-LIKE NYN DOMAIN PROTEIN"/>
    <property type="match status" value="1"/>
</dbReference>
<organism evidence="1 2">
    <name type="scientific">Planktothrix serta PCC 8927</name>
    <dbReference type="NCBI Taxonomy" id="671068"/>
    <lineage>
        <taxon>Bacteria</taxon>
        <taxon>Bacillati</taxon>
        <taxon>Cyanobacteriota</taxon>
        <taxon>Cyanophyceae</taxon>
        <taxon>Oscillatoriophycideae</taxon>
        <taxon>Oscillatoriales</taxon>
        <taxon>Microcoleaceae</taxon>
        <taxon>Planktothrix</taxon>
    </lineage>
</organism>
<evidence type="ECO:0000313" key="1">
    <source>
        <dbReference type="EMBL" id="VXD25456.1"/>
    </source>
</evidence>
<gene>
    <name evidence="1" type="ORF">PL8927_880007</name>
</gene>